<evidence type="ECO:0000313" key="6">
    <source>
        <dbReference type="Proteomes" id="UP000240912"/>
    </source>
</evidence>
<dbReference type="Pfam" id="PF12833">
    <property type="entry name" value="HTH_18"/>
    <property type="match status" value="1"/>
</dbReference>
<evidence type="ECO:0000256" key="2">
    <source>
        <dbReference type="ARBA" id="ARBA00023125"/>
    </source>
</evidence>
<dbReference type="SMART" id="SM00342">
    <property type="entry name" value="HTH_ARAC"/>
    <property type="match status" value="1"/>
</dbReference>
<dbReference type="OrthoDB" id="323290at2"/>
<evidence type="ECO:0000256" key="1">
    <source>
        <dbReference type="ARBA" id="ARBA00023015"/>
    </source>
</evidence>
<reference evidence="5 6" key="1">
    <citation type="submission" date="2018-03" db="EMBL/GenBank/DDBJ databases">
        <authorList>
            <person name="Keele B.F."/>
        </authorList>
    </citation>
    <scope>NUCLEOTIDE SEQUENCE [LARGE SCALE GENOMIC DNA]</scope>
    <source>
        <strain evidence="5 6">YL28-9</strain>
    </source>
</reference>
<dbReference type="PANTHER" id="PTHR46796:SF15">
    <property type="entry name" value="BLL1074 PROTEIN"/>
    <property type="match status" value="1"/>
</dbReference>
<dbReference type="RefSeq" id="WP_107215863.1">
    <property type="nucleotide sequence ID" value="NZ_KZ686269.1"/>
</dbReference>
<keyword evidence="6" id="KW-1185">Reference proteome</keyword>
<dbReference type="InterPro" id="IPR018060">
    <property type="entry name" value="HTH_AraC"/>
</dbReference>
<keyword evidence="1" id="KW-0805">Transcription regulation</keyword>
<dbReference type="Gene3D" id="1.10.10.60">
    <property type="entry name" value="Homeodomain-like"/>
    <property type="match status" value="1"/>
</dbReference>
<gene>
    <name evidence="5" type="ORF">C7T94_13765</name>
</gene>
<evidence type="ECO:0000256" key="3">
    <source>
        <dbReference type="ARBA" id="ARBA00023163"/>
    </source>
</evidence>
<dbReference type="PROSITE" id="PS01124">
    <property type="entry name" value="HTH_ARAC_FAMILY_2"/>
    <property type="match status" value="1"/>
</dbReference>
<feature type="domain" description="HTH araC/xylS-type" evidence="4">
    <location>
        <begin position="169"/>
        <end position="268"/>
    </location>
</feature>
<name>A0A2T3HMG9_9SPHI</name>
<dbReference type="EMBL" id="PYLS01000005">
    <property type="protein sequence ID" value="PST83603.1"/>
    <property type="molecule type" value="Genomic_DNA"/>
</dbReference>
<comment type="caution">
    <text evidence="5">The sequence shown here is derived from an EMBL/GenBank/DDBJ whole genome shotgun (WGS) entry which is preliminary data.</text>
</comment>
<keyword evidence="2" id="KW-0238">DNA-binding</keyword>
<evidence type="ECO:0000259" key="4">
    <source>
        <dbReference type="PROSITE" id="PS01124"/>
    </source>
</evidence>
<protein>
    <recommendedName>
        <fullName evidence="4">HTH araC/xylS-type domain-containing protein</fullName>
    </recommendedName>
</protein>
<dbReference type="PANTHER" id="PTHR46796">
    <property type="entry name" value="HTH-TYPE TRANSCRIPTIONAL ACTIVATOR RHAS-RELATED"/>
    <property type="match status" value="1"/>
</dbReference>
<dbReference type="AlphaFoldDB" id="A0A2T3HMG9"/>
<keyword evidence="3" id="KW-0804">Transcription</keyword>
<dbReference type="GO" id="GO:0043565">
    <property type="term" value="F:sequence-specific DNA binding"/>
    <property type="evidence" value="ECO:0007669"/>
    <property type="project" value="InterPro"/>
</dbReference>
<sequence length="269" mass="29553">MPLSLFKYLQTDRQTAIARLAPRAALGQLVGEILIVPASLIPAHSAFFSDGCPTLVLTANAQSRLVLQRANKTVVLQGGWIGSSYFENLSLQLEQPGDFLIVFRFQPASFFAATGLQPAYLRQHAVLPTDVIGLFHPGQALPALQHVKRTEDFLEALPVKEAALPPSINQVIQALDATPGKPLRLADLQRRHATGYKKLERDFARITGMAPKEYLSLQRFLRTYQCLAQGQAAGMTAAAAMNGYCDQSHMIREFKKFTGTAPKALLARR</sequence>
<evidence type="ECO:0000313" key="5">
    <source>
        <dbReference type="EMBL" id="PST83603.1"/>
    </source>
</evidence>
<dbReference type="GO" id="GO:0003700">
    <property type="term" value="F:DNA-binding transcription factor activity"/>
    <property type="evidence" value="ECO:0007669"/>
    <property type="project" value="InterPro"/>
</dbReference>
<dbReference type="InterPro" id="IPR050204">
    <property type="entry name" value="AraC_XylS_family_regulators"/>
</dbReference>
<organism evidence="5 6">
    <name type="scientific">Pedobacter yulinensis</name>
    <dbReference type="NCBI Taxonomy" id="2126353"/>
    <lineage>
        <taxon>Bacteria</taxon>
        <taxon>Pseudomonadati</taxon>
        <taxon>Bacteroidota</taxon>
        <taxon>Sphingobacteriia</taxon>
        <taxon>Sphingobacteriales</taxon>
        <taxon>Sphingobacteriaceae</taxon>
        <taxon>Pedobacter</taxon>
    </lineage>
</organism>
<dbReference type="Proteomes" id="UP000240912">
    <property type="component" value="Unassembled WGS sequence"/>
</dbReference>
<proteinExistence type="predicted"/>
<accession>A0A2T3HMG9</accession>